<name>J1H7J7_9ACTO</name>
<dbReference type="Proteomes" id="UP000002941">
    <property type="component" value="Unassembled WGS sequence"/>
</dbReference>
<dbReference type="PANTHER" id="PTHR36435:SF1">
    <property type="entry name" value="CAAX AMINO TERMINAL PROTEASE FAMILY PROTEIN"/>
    <property type="match status" value="1"/>
</dbReference>
<dbReference type="GO" id="GO:0080120">
    <property type="term" value="P:CAAX-box protein maturation"/>
    <property type="evidence" value="ECO:0007669"/>
    <property type="project" value="UniProtKB-ARBA"/>
</dbReference>
<feature type="transmembrane region" description="Helical" evidence="1">
    <location>
        <begin position="63"/>
        <end position="83"/>
    </location>
</feature>
<dbReference type="OrthoDB" id="3258760at2"/>
<dbReference type="InterPro" id="IPR052710">
    <property type="entry name" value="CAAX_protease"/>
</dbReference>
<dbReference type="GO" id="GO:0006508">
    <property type="term" value="P:proteolysis"/>
    <property type="evidence" value="ECO:0007669"/>
    <property type="project" value="UniProtKB-KW"/>
</dbReference>
<keyword evidence="3" id="KW-0378">Hydrolase</keyword>
<evidence type="ECO:0000259" key="2">
    <source>
        <dbReference type="Pfam" id="PF02517"/>
    </source>
</evidence>
<dbReference type="RefSeq" id="WP_008732246.1">
    <property type="nucleotide sequence ID" value="NZ_AKFT01000156.1"/>
</dbReference>
<evidence type="ECO:0000313" key="4">
    <source>
        <dbReference type="Proteomes" id="UP000002941"/>
    </source>
</evidence>
<sequence>MPRRHLRIICFLLALLVPVAMTGLALVGGPWQLMLMLHPGALAYWRLVERRPFRALLYSDGPWGPWALLGLGAAAPAVGTVLIHMQSRPDVEAAIAGAAPSELLIAILVAILIGGCLNAIPEEITLRRIILTPLQERWGAGIAVGVTALMFAAMHLPTWISSEVPAQVYAFQVPEKLLFGLVAGWSVVRLRSLFFALGMHLGGNLVGVFLDTVTPDDGWTSLTWDSAILTGTEFALCALLVAYLGKRRISTD</sequence>
<keyword evidence="1" id="KW-1133">Transmembrane helix</keyword>
<feature type="domain" description="CAAX prenyl protease 2/Lysostaphin resistance protein A-like" evidence="2">
    <location>
        <begin position="107"/>
        <end position="206"/>
    </location>
</feature>
<evidence type="ECO:0000256" key="1">
    <source>
        <dbReference type="SAM" id="Phobius"/>
    </source>
</evidence>
<dbReference type="AlphaFoldDB" id="J1H7J7"/>
<comment type="caution">
    <text evidence="3">The sequence shown here is derived from an EMBL/GenBank/DDBJ whole genome shotgun (WGS) entry which is preliminary data.</text>
</comment>
<proteinExistence type="predicted"/>
<accession>J1H7J7</accession>
<feature type="transmembrane region" description="Helical" evidence="1">
    <location>
        <begin position="177"/>
        <end position="202"/>
    </location>
</feature>
<protein>
    <submittedName>
        <fullName evidence="3">CAAX protease self-immunity</fullName>
    </submittedName>
</protein>
<evidence type="ECO:0000313" key="3">
    <source>
        <dbReference type="EMBL" id="EJF41580.1"/>
    </source>
</evidence>
<dbReference type="GO" id="GO:0004175">
    <property type="term" value="F:endopeptidase activity"/>
    <property type="evidence" value="ECO:0007669"/>
    <property type="project" value="UniProtKB-ARBA"/>
</dbReference>
<dbReference type="PATRIC" id="fig|1125718.3.peg.1885"/>
<gene>
    <name evidence="3" type="ORF">HMPREF1318_2560</name>
</gene>
<reference evidence="3 4" key="1">
    <citation type="submission" date="2012-05" db="EMBL/GenBank/DDBJ databases">
        <authorList>
            <person name="Harkins D.M."/>
            <person name="Madupu R."/>
            <person name="Durkin A.S."/>
            <person name="Torralba M."/>
            <person name="Methe B."/>
            <person name="Sutton G.G."/>
            <person name="Nelson K.E."/>
        </authorList>
    </citation>
    <scope>NUCLEOTIDE SEQUENCE [LARGE SCALE GENOMIC DNA]</scope>
    <source>
        <strain evidence="3 4">F0489</strain>
    </source>
</reference>
<feature type="transmembrane region" description="Helical" evidence="1">
    <location>
        <begin position="103"/>
        <end position="120"/>
    </location>
</feature>
<keyword evidence="3" id="KW-0645">Protease</keyword>
<dbReference type="EMBL" id="AKFT01000156">
    <property type="protein sequence ID" value="EJF41580.1"/>
    <property type="molecule type" value="Genomic_DNA"/>
</dbReference>
<feature type="transmembrane region" description="Helical" evidence="1">
    <location>
        <begin position="222"/>
        <end position="244"/>
    </location>
</feature>
<keyword evidence="1" id="KW-0812">Transmembrane</keyword>
<dbReference type="Pfam" id="PF02517">
    <property type="entry name" value="Rce1-like"/>
    <property type="match status" value="1"/>
</dbReference>
<keyword evidence="4" id="KW-1185">Reference proteome</keyword>
<feature type="transmembrane region" description="Helical" evidence="1">
    <location>
        <begin position="140"/>
        <end position="156"/>
    </location>
</feature>
<dbReference type="eggNOG" id="ENOG5031ZB2">
    <property type="taxonomic scope" value="Bacteria"/>
</dbReference>
<dbReference type="PANTHER" id="PTHR36435">
    <property type="entry name" value="SLR1288 PROTEIN"/>
    <property type="match status" value="1"/>
</dbReference>
<organism evidence="3 4">
    <name type="scientific">Actinomyces massiliensis F0489</name>
    <dbReference type="NCBI Taxonomy" id="1125718"/>
    <lineage>
        <taxon>Bacteria</taxon>
        <taxon>Bacillati</taxon>
        <taxon>Actinomycetota</taxon>
        <taxon>Actinomycetes</taxon>
        <taxon>Actinomycetales</taxon>
        <taxon>Actinomycetaceae</taxon>
        <taxon>Actinomyces</taxon>
    </lineage>
</organism>
<keyword evidence="1" id="KW-0472">Membrane</keyword>
<dbReference type="InterPro" id="IPR003675">
    <property type="entry name" value="Rce1/LyrA-like_dom"/>
</dbReference>